<evidence type="ECO:0008006" key="3">
    <source>
        <dbReference type="Google" id="ProtNLM"/>
    </source>
</evidence>
<organism evidence="1 2">
    <name type="scientific">Rhypophila decipiens</name>
    <dbReference type="NCBI Taxonomy" id="261697"/>
    <lineage>
        <taxon>Eukaryota</taxon>
        <taxon>Fungi</taxon>
        <taxon>Dikarya</taxon>
        <taxon>Ascomycota</taxon>
        <taxon>Pezizomycotina</taxon>
        <taxon>Sordariomycetes</taxon>
        <taxon>Sordariomycetidae</taxon>
        <taxon>Sordariales</taxon>
        <taxon>Naviculisporaceae</taxon>
        <taxon>Rhypophila</taxon>
    </lineage>
</organism>
<dbReference type="Proteomes" id="UP001301769">
    <property type="component" value="Unassembled WGS sequence"/>
</dbReference>
<accession>A0AAN7B7X5</accession>
<keyword evidence="2" id="KW-1185">Reference proteome</keyword>
<gene>
    <name evidence="1" type="ORF">QBC37DRAFT_400574</name>
</gene>
<dbReference type="AlphaFoldDB" id="A0AAN7B7X5"/>
<protein>
    <recommendedName>
        <fullName evidence="3">F-box domain-containing protein</fullName>
    </recommendedName>
</protein>
<proteinExistence type="predicted"/>
<comment type="caution">
    <text evidence="1">The sequence shown here is derived from an EMBL/GenBank/DDBJ whole genome shotgun (WGS) entry which is preliminary data.</text>
</comment>
<dbReference type="EMBL" id="MU858109">
    <property type="protein sequence ID" value="KAK4213382.1"/>
    <property type="molecule type" value="Genomic_DNA"/>
</dbReference>
<reference evidence="1" key="1">
    <citation type="journal article" date="2023" name="Mol. Phylogenet. Evol.">
        <title>Genome-scale phylogeny and comparative genomics of the fungal order Sordariales.</title>
        <authorList>
            <person name="Hensen N."/>
            <person name="Bonometti L."/>
            <person name="Westerberg I."/>
            <person name="Brannstrom I.O."/>
            <person name="Guillou S."/>
            <person name="Cros-Aarteil S."/>
            <person name="Calhoun S."/>
            <person name="Haridas S."/>
            <person name="Kuo A."/>
            <person name="Mondo S."/>
            <person name="Pangilinan J."/>
            <person name="Riley R."/>
            <person name="LaButti K."/>
            <person name="Andreopoulos B."/>
            <person name="Lipzen A."/>
            <person name="Chen C."/>
            <person name="Yan M."/>
            <person name="Daum C."/>
            <person name="Ng V."/>
            <person name="Clum A."/>
            <person name="Steindorff A."/>
            <person name="Ohm R.A."/>
            <person name="Martin F."/>
            <person name="Silar P."/>
            <person name="Natvig D.O."/>
            <person name="Lalanne C."/>
            <person name="Gautier V."/>
            <person name="Ament-Velasquez S.L."/>
            <person name="Kruys A."/>
            <person name="Hutchinson M.I."/>
            <person name="Powell A.J."/>
            <person name="Barry K."/>
            <person name="Miller A.N."/>
            <person name="Grigoriev I.V."/>
            <person name="Debuchy R."/>
            <person name="Gladieux P."/>
            <person name="Hiltunen Thoren M."/>
            <person name="Johannesson H."/>
        </authorList>
    </citation>
    <scope>NUCLEOTIDE SEQUENCE</scope>
    <source>
        <strain evidence="1">PSN293</strain>
    </source>
</reference>
<evidence type="ECO:0000313" key="2">
    <source>
        <dbReference type="Proteomes" id="UP001301769"/>
    </source>
</evidence>
<evidence type="ECO:0000313" key="1">
    <source>
        <dbReference type="EMBL" id="KAK4213382.1"/>
    </source>
</evidence>
<reference evidence="1" key="2">
    <citation type="submission" date="2023-05" db="EMBL/GenBank/DDBJ databases">
        <authorList>
            <consortium name="Lawrence Berkeley National Laboratory"/>
            <person name="Steindorff A."/>
            <person name="Hensen N."/>
            <person name="Bonometti L."/>
            <person name="Westerberg I."/>
            <person name="Brannstrom I.O."/>
            <person name="Guillou S."/>
            <person name="Cros-Aarteil S."/>
            <person name="Calhoun S."/>
            <person name="Haridas S."/>
            <person name="Kuo A."/>
            <person name="Mondo S."/>
            <person name="Pangilinan J."/>
            <person name="Riley R."/>
            <person name="Labutti K."/>
            <person name="Andreopoulos B."/>
            <person name="Lipzen A."/>
            <person name="Chen C."/>
            <person name="Yanf M."/>
            <person name="Daum C."/>
            <person name="Ng V."/>
            <person name="Clum A."/>
            <person name="Ohm R."/>
            <person name="Martin F."/>
            <person name="Silar P."/>
            <person name="Natvig D."/>
            <person name="Lalanne C."/>
            <person name="Gautier V."/>
            <person name="Ament-Velasquez S.L."/>
            <person name="Kruys A."/>
            <person name="Hutchinson M.I."/>
            <person name="Powell A.J."/>
            <person name="Barry K."/>
            <person name="Miller A.N."/>
            <person name="Grigoriev I.V."/>
            <person name="Debuchy R."/>
            <person name="Gladieux P."/>
            <person name="Thoren M.H."/>
            <person name="Johannesson H."/>
        </authorList>
    </citation>
    <scope>NUCLEOTIDE SEQUENCE</scope>
    <source>
        <strain evidence="1">PSN293</strain>
    </source>
</reference>
<name>A0AAN7B7X5_9PEZI</name>
<sequence length="568" mass="65177">MPPKAGEHDALPPTITDSMTGYVRAASLNNLAVELLFPIMKQVDDLHSLWALITASKRLYKVFENYSAREATEIVDSVMECGSTPGRMVHLMRGSVYIRFARAPLQRPSISTGAHTNRVKRMRPFAKFDAPVPKSGLLKLLHEAYHIHNLAHLCLERSLSKCRSMLGRLDSQVQPPIPAPIAAEMPSPVWYHQDFTWSQSTEEITMLAIWRLNYFYELKIEIEQGGWTNLSGNPDTYFHGLPLESHAGFDYLSTFFHSHVREQVLTVVHLLDELEVLHRPRPPTGLGQSGSASVRMWLDSLPYVVTETIENCYGYEWSRKHGPSRLPSTCKIMGTDNPSWGSRCAFSYQPPSIQRVREAEATFNLMRLELGQADASGSEVSRQRVGPDFRPPDSEYCNMRPVIPADPDETPAWTFVQNVVRPNLSSFGNIRLEKMPAYAFRDVGVYLFDPLLLTQLGLLPAGGLVQEHLSPDRRLIVNRVDKYAWLWMKLLDNWKLGEISMDEQAKFWEATQGHGPRHSLHLALHLARFEPARLRRAHEIQWEWKRGQERWRIDKKLFPYESWAHYDW</sequence>